<proteinExistence type="predicted"/>
<dbReference type="GO" id="GO:0050660">
    <property type="term" value="F:flavin adenine dinucleotide binding"/>
    <property type="evidence" value="ECO:0007669"/>
    <property type="project" value="InterPro"/>
</dbReference>
<keyword evidence="4" id="KW-0560">Oxidoreductase</keyword>
<dbReference type="InterPro" id="IPR036188">
    <property type="entry name" value="FAD/NAD-bd_sf"/>
</dbReference>
<dbReference type="RefSeq" id="WP_067645275.1">
    <property type="nucleotide sequence ID" value="NZ_KQ961024.1"/>
</dbReference>
<dbReference type="STRING" id="2052828.ATO67_05110"/>
<dbReference type="SUPFAM" id="SSF51905">
    <property type="entry name" value="FAD/NAD(P)-binding domain"/>
    <property type="match status" value="1"/>
</dbReference>
<evidence type="ECO:0000313" key="6">
    <source>
        <dbReference type="EMBL" id="KXG85998.1"/>
    </source>
</evidence>
<dbReference type="Gene3D" id="3.30.9.10">
    <property type="entry name" value="D-Amino Acid Oxidase, subunit A, domain 2"/>
    <property type="match status" value="1"/>
</dbReference>
<evidence type="ECO:0000256" key="1">
    <source>
        <dbReference type="ARBA" id="ARBA00001974"/>
    </source>
</evidence>
<evidence type="ECO:0000256" key="4">
    <source>
        <dbReference type="ARBA" id="ARBA00023002"/>
    </source>
</evidence>
<comment type="cofactor">
    <cofactor evidence="1">
        <name>FAD</name>
        <dbReference type="ChEBI" id="CHEBI:57692"/>
    </cofactor>
</comment>
<gene>
    <name evidence="6" type="ORF">ATO67_05110</name>
</gene>
<feature type="domain" description="FAD dependent oxidoreductase" evidence="5">
    <location>
        <begin position="7"/>
        <end position="376"/>
    </location>
</feature>
<dbReference type="Gene3D" id="3.50.50.60">
    <property type="entry name" value="FAD/NAD(P)-binding domain"/>
    <property type="match status" value="1"/>
</dbReference>
<name>A0A135P3M6_9HYPH</name>
<comment type="caution">
    <text evidence="6">The sequence shown here is derived from an EMBL/GenBank/DDBJ whole genome shotgun (WGS) entry which is preliminary data.</text>
</comment>
<dbReference type="EMBL" id="LNUW01000028">
    <property type="protein sequence ID" value="KXG85998.1"/>
    <property type="molecule type" value="Genomic_DNA"/>
</dbReference>
<reference evidence="6 7" key="1">
    <citation type="submission" date="2015-11" db="EMBL/GenBank/DDBJ databases">
        <title>Draft genome sequence of Agrobacterium sp. R89-1.</title>
        <authorList>
            <person name="Zahradnik J."/>
            <person name="Kyslikova E."/>
            <person name="Palyzova A."/>
            <person name="Kyslik P."/>
        </authorList>
    </citation>
    <scope>NUCLEOTIDE SEQUENCE [LARGE SCALE GENOMIC DNA]</scope>
    <source>
        <strain evidence="6 7">R89-1</strain>
    </source>
</reference>
<dbReference type="PANTHER" id="PTHR10961:SF10">
    <property type="entry name" value="FAD DEPENDENT OXIDOREDUCTASE DOMAIN-CONTAINING PROTEIN"/>
    <property type="match status" value="1"/>
</dbReference>
<evidence type="ECO:0000256" key="2">
    <source>
        <dbReference type="ARBA" id="ARBA00022630"/>
    </source>
</evidence>
<evidence type="ECO:0000256" key="3">
    <source>
        <dbReference type="ARBA" id="ARBA00022827"/>
    </source>
</evidence>
<evidence type="ECO:0000259" key="5">
    <source>
        <dbReference type="Pfam" id="PF01266"/>
    </source>
</evidence>
<organism evidence="6 7">
    <name type="scientific">Agrobacterium bohemicum</name>
    <dbReference type="NCBI Taxonomy" id="2052828"/>
    <lineage>
        <taxon>Bacteria</taxon>
        <taxon>Pseudomonadati</taxon>
        <taxon>Pseudomonadota</taxon>
        <taxon>Alphaproteobacteria</taxon>
        <taxon>Hyphomicrobiales</taxon>
        <taxon>Rhizobiaceae</taxon>
        <taxon>Rhizobium/Agrobacterium group</taxon>
        <taxon>Agrobacterium</taxon>
    </lineage>
</organism>
<dbReference type="Proteomes" id="UP000070498">
    <property type="component" value="Unassembled WGS sequence"/>
</dbReference>
<dbReference type="SUPFAM" id="SSF54373">
    <property type="entry name" value="FAD-linked reductases, C-terminal domain"/>
    <property type="match status" value="1"/>
</dbReference>
<dbReference type="InterPro" id="IPR045170">
    <property type="entry name" value="MTOX"/>
</dbReference>
<keyword evidence="3" id="KW-0274">FAD</keyword>
<keyword evidence="2" id="KW-0285">Flavoprotein</keyword>
<accession>A0A135P3M6</accession>
<dbReference type="AlphaFoldDB" id="A0A135P3M6"/>
<keyword evidence="7" id="KW-1185">Reference proteome</keyword>
<sequence length="397" mass="42621">MATQFKYIVVGAGMMGAAAARHLAEHTDGVALIGPREPADIKNHTGVFASHYDAARITRTIDSNADWARLANRSIARYAEIERESGVEFYGEVGCLIVGKKRGTGFPYIESVCASANALGVATELLDDASLADRFPYFKFESGCEGVFEKNNAGYVNPRELVRAQITIAEKRGVTRIDDIAVSVWEEGGVAMVTTAAGQAFTADKVLVAAGGFSIAEGLLPQALAMEVYARTVAFFEIPDDELHLYAGMPSLIYEPTDPRKHIYLLPPVRYPDGRFYLKIGGEPVDVLLRTDQEIRDWFRSGGNVTVRDNFSDIIDALIPSIDTSRISMAACVTSYTPTGFPAIGYTASSSIAVLTGGCGSAAKSSDEIGRLGAQLLVEGQIIDGGYETDFAPVFSA</sequence>
<dbReference type="InterPro" id="IPR006076">
    <property type="entry name" value="FAD-dep_OxRdtase"/>
</dbReference>
<dbReference type="PANTHER" id="PTHR10961">
    <property type="entry name" value="PEROXISOMAL SARCOSINE OXIDASE"/>
    <property type="match status" value="1"/>
</dbReference>
<dbReference type="GO" id="GO:0008115">
    <property type="term" value="F:sarcosine oxidase activity"/>
    <property type="evidence" value="ECO:0007669"/>
    <property type="project" value="TreeGrafter"/>
</dbReference>
<evidence type="ECO:0000313" key="7">
    <source>
        <dbReference type="Proteomes" id="UP000070498"/>
    </source>
</evidence>
<dbReference type="Pfam" id="PF01266">
    <property type="entry name" value="DAO"/>
    <property type="match status" value="1"/>
</dbReference>
<protein>
    <submittedName>
        <fullName evidence="6">FAD-dependent oxidoreductase</fullName>
    </submittedName>
</protein>